<feature type="transmembrane region" description="Helical" evidence="7">
    <location>
        <begin position="225"/>
        <end position="242"/>
    </location>
</feature>
<comment type="caution">
    <text evidence="9">The sequence shown here is derived from an EMBL/GenBank/DDBJ whole genome shotgun (WGS) entry which is preliminary data.</text>
</comment>
<dbReference type="Gene3D" id="1.20.1540.10">
    <property type="entry name" value="Rhomboid-like"/>
    <property type="match status" value="1"/>
</dbReference>
<keyword evidence="10" id="KW-1185">Reference proteome</keyword>
<evidence type="ECO:0000256" key="6">
    <source>
        <dbReference type="ARBA" id="ARBA00023136"/>
    </source>
</evidence>
<dbReference type="PANTHER" id="PTHR43731:SF14">
    <property type="entry name" value="PRESENILIN-ASSOCIATED RHOMBOID-LIKE PROTEIN, MITOCHONDRIAL"/>
    <property type="match status" value="1"/>
</dbReference>
<feature type="domain" description="Peptidase S54 rhomboid" evidence="8">
    <location>
        <begin position="156"/>
        <end position="297"/>
    </location>
</feature>
<keyword evidence="4" id="KW-0378">Hydrolase</keyword>
<dbReference type="EMBL" id="JAUEPS010000002">
    <property type="protein sequence ID" value="KAK0468106.1"/>
    <property type="molecule type" value="Genomic_DNA"/>
</dbReference>
<reference evidence="9" key="1">
    <citation type="submission" date="2023-06" db="EMBL/GenBank/DDBJ databases">
        <authorList>
            <consortium name="Lawrence Berkeley National Laboratory"/>
            <person name="Ahrendt S."/>
            <person name="Sahu N."/>
            <person name="Indic B."/>
            <person name="Wong-Bajracharya J."/>
            <person name="Merenyi Z."/>
            <person name="Ke H.-M."/>
            <person name="Monk M."/>
            <person name="Kocsube S."/>
            <person name="Drula E."/>
            <person name="Lipzen A."/>
            <person name="Balint B."/>
            <person name="Henrissat B."/>
            <person name="Andreopoulos B."/>
            <person name="Martin F.M."/>
            <person name="Harder C.B."/>
            <person name="Rigling D."/>
            <person name="Ford K.L."/>
            <person name="Foster G.D."/>
            <person name="Pangilinan J."/>
            <person name="Papanicolaou A."/>
            <person name="Barry K."/>
            <person name="LaButti K."/>
            <person name="Viragh M."/>
            <person name="Koriabine M."/>
            <person name="Yan M."/>
            <person name="Riley R."/>
            <person name="Champramary S."/>
            <person name="Plett K.L."/>
            <person name="Tsai I.J."/>
            <person name="Slot J."/>
            <person name="Sipos G."/>
            <person name="Plett J."/>
            <person name="Nagy L.G."/>
            <person name="Grigoriev I.V."/>
        </authorList>
    </citation>
    <scope>NUCLEOTIDE SEQUENCE</scope>
    <source>
        <strain evidence="9">CCBAS 213</strain>
    </source>
</reference>
<evidence type="ECO:0000313" key="9">
    <source>
        <dbReference type="EMBL" id="KAK0468106.1"/>
    </source>
</evidence>
<organism evidence="9 10">
    <name type="scientific">Armillaria tabescens</name>
    <name type="common">Ringless honey mushroom</name>
    <name type="synonym">Agaricus tabescens</name>
    <dbReference type="NCBI Taxonomy" id="1929756"/>
    <lineage>
        <taxon>Eukaryota</taxon>
        <taxon>Fungi</taxon>
        <taxon>Dikarya</taxon>
        <taxon>Basidiomycota</taxon>
        <taxon>Agaricomycotina</taxon>
        <taxon>Agaricomycetes</taxon>
        <taxon>Agaricomycetidae</taxon>
        <taxon>Agaricales</taxon>
        <taxon>Marasmiineae</taxon>
        <taxon>Physalacriaceae</taxon>
        <taxon>Desarmillaria</taxon>
    </lineage>
</organism>
<feature type="transmembrane region" description="Helical" evidence="7">
    <location>
        <begin position="195"/>
        <end position="213"/>
    </location>
</feature>
<dbReference type="AlphaFoldDB" id="A0AA39NLZ5"/>
<protein>
    <recommendedName>
        <fullName evidence="8">Peptidase S54 rhomboid domain-containing protein</fullName>
    </recommendedName>
</protein>
<name>A0AA39NLZ5_ARMTA</name>
<dbReference type="InterPro" id="IPR035952">
    <property type="entry name" value="Rhomboid-like_sf"/>
</dbReference>
<evidence type="ECO:0000256" key="2">
    <source>
        <dbReference type="ARBA" id="ARBA00009045"/>
    </source>
</evidence>
<keyword evidence="5 7" id="KW-1133">Transmembrane helix</keyword>
<dbReference type="PANTHER" id="PTHR43731">
    <property type="entry name" value="RHOMBOID PROTEASE"/>
    <property type="match status" value="1"/>
</dbReference>
<dbReference type="RefSeq" id="XP_060338381.1">
    <property type="nucleotide sequence ID" value="XM_060468727.1"/>
</dbReference>
<evidence type="ECO:0000256" key="5">
    <source>
        <dbReference type="ARBA" id="ARBA00022989"/>
    </source>
</evidence>
<evidence type="ECO:0000256" key="1">
    <source>
        <dbReference type="ARBA" id="ARBA00004141"/>
    </source>
</evidence>
<keyword evidence="6 7" id="KW-0472">Membrane</keyword>
<sequence length="304" mass="34146">MLSSLQTSMRPLGLFTFSCRNILSANVLSRSSPNVTRQFRRQFVAHGRPSSVHHRIAGIPSTGAFASPPSSVLARLRPHSIRQYHIRLRSRGRFDWLDNIPGNYIFYGIMGINGLVFLAWMSESGQARAAAARRQPFYSWMKDNFTSSWQNTFARPWTLVTAMFSHEGVGHLFFNTFTFFFFAPTMLEMLGNKRFIGLYLVSGVIANACHVAWTNIVDNRDTPCMGASGAVYSLVSLLACVNPRMTFSLYGIIPIPAWALVPAIFLWETYSSVTYKQDSQAHAGHVAGMLSGVGYFLAKRYRIF</sequence>
<dbReference type="GeneID" id="85352275"/>
<dbReference type="Pfam" id="PF01694">
    <property type="entry name" value="Rhomboid"/>
    <property type="match status" value="1"/>
</dbReference>
<dbReference type="SUPFAM" id="SSF144091">
    <property type="entry name" value="Rhomboid-like"/>
    <property type="match status" value="1"/>
</dbReference>
<feature type="transmembrane region" description="Helical" evidence="7">
    <location>
        <begin position="249"/>
        <end position="267"/>
    </location>
</feature>
<proteinExistence type="inferred from homology"/>
<evidence type="ECO:0000313" key="10">
    <source>
        <dbReference type="Proteomes" id="UP001175211"/>
    </source>
</evidence>
<evidence type="ECO:0000256" key="3">
    <source>
        <dbReference type="ARBA" id="ARBA00022692"/>
    </source>
</evidence>
<feature type="transmembrane region" description="Helical" evidence="7">
    <location>
        <begin position="104"/>
        <end position="121"/>
    </location>
</feature>
<comment type="subcellular location">
    <subcellularLocation>
        <location evidence="1">Membrane</location>
        <topology evidence="1">Multi-pass membrane protein</topology>
    </subcellularLocation>
</comment>
<evidence type="ECO:0000256" key="4">
    <source>
        <dbReference type="ARBA" id="ARBA00022801"/>
    </source>
</evidence>
<dbReference type="Proteomes" id="UP001175211">
    <property type="component" value="Unassembled WGS sequence"/>
</dbReference>
<dbReference type="GO" id="GO:0004252">
    <property type="term" value="F:serine-type endopeptidase activity"/>
    <property type="evidence" value="ECO:0007669"/>
    <property type="project" value="InterPro"/>
</dbReference>
<evidence type="ECO:0000259" key="8">
    <source>
        <dbReference type="Pfam" id="PF01694"/>
    </source>
</evidence>
<keyword evidence="3 7" id="KW-0812">Transmembrane</keyword>
<comment type="similarity">
    <text evidence="2">Belongs to the peptidase S54 family.</text>
</comment>
<accession>A0AA39NLZ5</accession>
<dbReference type="GO" id="GO:0016020">
    <property type="term" value="C:membrane"/>
    <property type="evidence" value="ECO:0007669"/>
    <property type="project" value="UniProtKB-SubCell"/>
</dbReference>
<dbReference type="InterPro" id="IPR050925">
    <property type="entry name" value="Rhomboid_protease_S54"/>
</dbReference>
<dbReference type="InterPro" id="IPR022764">
    <property type="entry name" value="Peptidase_S54_rhomboid_dom"/>
</dbReference>
<gene>
    <name evidence="9" type="ORF">EV420DRAFT_1324952</name>
</gene>
<feature type="transmembrane region" description="Helical" evidence="7">
    <location>
        <begin position="279"/>
        <end position="298"/>
    </location>
</feature>
<evidence type="ECO:0000256" key="7">
    <source>
        <dbReference type="SAM" id="Phobius"/>
    </source>
</evidence>